<dbReference type="UniPathway" id="UPA00109">
    <property type="reaction ID" value="UER00186"/>
</dbReference>
<dbReference type="PIRSF" id="PIRSF001492">
    <property type="entry name" value="IPGAM"/>
    <property type="match status" value="1"/>
</dbReference>
<protein>
    <recommendedName>
        <fullName evidence="9 10">2,3-bisphosphoglycerate-independent phosphoglycerate mutase</fullName>
        <shortName evidence="9">BPG-independent PGAM</shortName>
        <shortName evidence="9">Phosphoglyceromutase</shortName>
        <shortName evidence="9">iPGM</shortName>
        <ecNumber evidence="9 10">5.4.2.12</ecNumber>
    </recommendedName>
</protein>
<dbReference type="SUPFAM" id="SSF53649">
    <property type="entry name" value="Alkaline phosphatase-like"/>
    <property type="match status" value="1"/>
</dbReference>
<dbReference type="Gene3D" id="3.40.1450.10">
    <property type="entry name" value="BPG-independent phosphoglycerate mutase, domain B"/>
    <property type="match status" value="1"/>
</dbReference>
<keyword evidence="8 9" id="KW-0413">Isomerase</keyword>
<dbReference type="PANTHER" id="PTHR31637">
    <property type="entry name" value="2,3-BISPHOSPHOGLYCERATE-INDEPENDENT PHOSPHOGLYCERATE MUTASE"/>
    <property type="match status" value="1"/>
</dbReference>
<feature type="binding site" evidence="12">
    <location>
        <position position="431"/>
    </location>
    <ligand>
        <name>Mn(2+)</name>
        <dbReference type="ChEBI" id="CHEBI:29035"/>
        <label>1</label>
    </ligand>
</feature>
<reference evidence="15 16" key="1">
    <citation type="submission" date="2015-07" db="EMBL/GenBank/DDBJ databases">
        <title>Genome analysis of myxobacterium Chondromyces crocatus Cm c5 reveals a high potential for natural compound synthesis and the genetic basis for the loss of fruiting body formation.</title>
        <authorList>
            <person name="Zaburannyi N."/>
            <person name="Bunk B."/>
            <person name="Maier J."/>
            <person name="Overmann J."/>
            <person name="Mueller R."/>
        </authorList>
    </citation>
    <scope>NUCLEOTIDE SEQUENCE [LARGE SCALE GENOMIC DNA]</scope>
    <source>
        <strain evidence="15 16">Cm c5</strain>
    </source>
</reference>
<comment type="subunit">
    <text evidence="9">Monomer.</text>
</comment>
<dbReference type="Gene3D" id="3.40.720.10">
    <property type="entry name" value="Alkaline Phosphatase, subunit A"/>
    <property type="match status" value="1"/>
</dbReference>
<dbReference type="Pfam" id="PF01676">
    <property type="entry name" value="Metalloenzyme"/>
    <property type="match status" value="1"/>
</dbReference>
<evidence type="ECO:0000256" key="9">
    <source>
        <dbReference type="HAMAP-Rule" id="MF_01038"/>
    </source>
</evidence>
<name>A0A0K1EAP6_CHOCO</name>
<sequence length="543" mass="59079">MSEAAPPLGARRRPLVLCVLDGLGERSETEGNAVARAQTPRLTALAEAYPRTTLAASGVDVGLPEGLTGCSASGHLNLGAGRVPRSERSRIDEALAAEKLATNEVLAHTFTIAKEILNSRLHLFCLVSGSDVHASRAHLHEVIRMAQFFEVQVVLHVFLDGRQPSPRSAWELLEPIEDMLKGTGVIGTLSGRYYAMDRDGRWDRARKAYEAIVRGPAERSASVFEALQEAYAMGLTEERIEPVRIGDYEGMQGSFMADFSSKTPSWEWFGEEVGLSLNVRADRLRQLSAMFVRRNVPEEVLEWLSDRGRAMYAFQEHCFRTLTEHDPALQLPTAFPREHVTESLGEVIAAAGLKQLRCGESEKAAHVTWMFSGGRETPFEGEERRILPSPRDVASHVERPEMNATAVAAETAAAVKSGAYDFILVNFANPDVLGHTGNLDVATRAVEAVDAAVGVIADAVLAGDGVLMVTSAHGNCEEMLDEEGRPHADHTRNPVPFHYVSASEPGIGLRSGGRLEDVAPTLLELLGLPQPAVMTGRSLRVRV</sequence>
<comment type="catalytic activity">
    <reaction evidence="1 9">
        <text>(2R)-2-phosphoglycerate = (2R)-3-phosphoglycerate</text>
        <dbReference type="Rhea" id="RHEA:15901"/>
        <dbReference type="ChEBI" id="CHEBI:58272"/>
        <dbReference type="ChEBI" id="CHEBI:58289"/>
        <dbReference type="EC" id="5.4.2.12"/>
    </reaction>
</comment>
<comment type="caution">
    <text evidence="9">Lacks conserved residue(s) required for the propagation of feature annotation.</text>
</comment>
<dbReference type="GO" id="GO:0004619">
    <property type="term" value="F:phosphoglycerate mutase activity"/>
    <property type="evidence" value="ECO:0007669"/>
    <property type="project" value="UniProtKB-UniRule"/>
</dbReference>
<evidence type="ECO:0000256" key="1">
    <source>
        <dbReference type="ARBA" id="ARBA00000370"/>
    </source>
</evidence>
<dbReference type="PANTHER" id="PTHR31637:SF0">
    <property type="entry name" value="2,3-BISPHOSPHOGLYCERATE-INDEPENDENT PHOSPHOGLYCERATE MUTASE"/>
    <property type="match status" value="1"/>
</dbReference>
<dbReference type="GO" id="GO:0030145">
    <property type="term" value="F:manganese ion binding"/>
    <property type="evidence" value="ECO:0007669"/>
    <property type="project" value="InterPro"/>
</dbReference>
<dbReference type="SUPFAM" id="SSF64158">
    <property type="entry name" value="2,3-Bisphosphoglycerate-independent phosphoglycerate mutase, substrate-binding domain"/>
    <property type="match status" value="1"/>
</dbReference>
<dbReference type="EC" id="5.4.2.12" evidence="9 10"/>
<evidence type="ECO:0000256" key="5">
    <source>
        <dbReference type="ARBA" id="ARBA00022723"/>
    </source>
</evidence>
<evidence type="ECO:0000256" key="12">
    <source>
        <dbReference type="PIRSR" id="PIRSR001492-3"/>
    </source>
</evidence>
<dbReference type="Pfam" id="PF06415">
    <property type="entry name" value="iPGM_N"/>
    <property type="match status" value="1"/>
</dbReference>
<evidence type="ECO:0000256" key="3">
    <source>
        <dbReference type="ARBA" id="ARBA00004798"/>
    </source>
</evidence>
<evidence type="ECO:0000256" key="4">
    <source>
        <dbReference type="ARBA" id="ARBA00008819"/>
    </source>
</evidence>
<evidence type="ECO:0000256" key="11">
    <source>
        <dbReference type="PIRSR" id="PIRSR001492-1"/>
    </source>
</evidence>
<dbReference type="AlphaFoldDB" id="A0A0K1EAP6"/>
<feature type="binding site" evidence="9">
    <location>
        <position position="192"/>
    </location>
    <ligand>
        <name>substrate</name>
    </ligand>
</feature>
<dbReference type="GO" id="GO:0005829">
    <property type="term" value="C:cytosol"/>
    <property type="evidence" value="ECO:0007669"/>
    <property type="project" value="TreeGrafter"/>
</dbReference>
<feature type="binding site" evidence="9">
    <location>
        <position position="133"/>
    </location>
    <ligand>
        <name>substrate</name>
    </ligand>
</feature>
<dbReference type="InterPro" id="IPR011258">
    <property type="entry name" value="BPG-indep_PGM_N"/>
</dbReference>
<dbReference type="OrthoDB" id="9800863at2"/>
<dbReference type="CDD" id="cd16010">
    <property type="entry name" value="iPGM"/>
    <property type="match status" value="1"/>
</dbReference>
<evidence type="ECO:0000256" key="6">
    <source>
        <dbReference type="ARBA" id="ARBA00023152"/>
    </source>
</evidence>
<feature type="binding site" evidence="9">
    <location>
        <position position="363"/>
    </location>
    <ligand>
        <name>substrate</name>
    </ligand>
</feature>
<proteinExistence type="inferred from homology"/>
<feature type="binding site" evidence="9">
    <location>
        <begin position="280"/>
        <end position="283"/>
    </location>
    <ligand>
        <name>substrate</name>
    </ligand>
</feature>
<feature type="binding site" evidence="12">
    <location>
        <position position="473"/>
    </location>
    <ligand>
        <name>Mn(2+)</name>
        <dbReference type="ChEBI" id="CHEBI:29035"/>
        <label>2</label>
    </ligand>
</feature>
<evidence type="ECO:0000313" key="16">
    <source>
        <dbReference type="Proteomes" id="UP000067626"/>
    </source>
</evidence>
<dbReference type="PATRIC" id="fig|52.7.peg.2248"/>
<feature type="active site" description="Phosphoserine intermediate" evidence="9 11">
    <location>
        <position position="71"/>
    </location>
</feature>
<dbReference type="InterPro" id="IPR005995">
    <property type="entry name" value="Pgm_bpd_ind"/>
</dbReference>
<dbReference type="HAMAP" id="MF_01038">
    <property type="entry name" value="GpmI"/>
    <property type="match status" value="1"/>
</dbReference>
<evidence type="ECO:0000259" key="14">
    <source>
        <dbReference type="Pfam" id="PF06415"/>
    </source>
</evidence>
<evidence type="ECO:0000256" key="2">
    <source>
        <dbReference type="ARBA" id="ARBA00001936"/>
    </source>
</evidence>
<dbReference type="NCBIfam" id="TIGR01307">
    <property type="entry name" value="pgm_bpd_ind"/>
    <property type="match status" value="1"/>
</dbReference>
<evidence type="ECO:0000256" key="7">
    <source>
        <dbReference type="ARBA" id="ARBA00023211"/>
    </source>
</evidence>
<feature type="binding site" evidence="12">
    <location>
        <position position="435"/>
    </location>
    <ligand>
        <name>Mn(2+)</name>
        <dbReference type="ChEBI" id="CHEBI:29035"/>
        <label>1</label>
    </ligand>
</feature>
<comment type="cofactor">
    <cofactor evidence="2">
        <name>Mn(2+)</name>
        <dbReference type="ChEBI" id="CHEBI:29035"/>
    </cofactor>
</comment>
<dbReference type="InterPro" id="IPR036646">
    <property type="entry name" value="PGAM_B_sf"/>
</dbReference>
<feature type="domain" description="BPG-independent PGAM N-terminal" evidence="14">
    <location>
        <begin position="91"/>
        <end position="298"/>
    </location>
</feature>
<feature type="binding site" evidence="12">
    <location>
        <position position="21"/>
    </location>
    <ligand>
        <name>Mn(2+)</name>
        <dbReference type="ChEBI" id="CHEBI:29035"/>
        <label>2</label>
    </ligand>
</feature>
<dbReference type="STRING" id="52.CMC5_020860"/>
<dbReference type="KEGG" id="ccro:CMC5_020860"/>
<accession>A0A0K1EAP6</accession>
<comment type="function">
    <text evidence="9">Catalyzes the interconversion of 2-phosphoglycerate and 3-phosphoglycerate.</text>
</comment>
<comment type="pathway">
    <text evidence="3 9">Carbohydrate degradation; glycolysis; pyruvate from D-glyceraldehyde 3-phosphate: step 3/5.</text>
</comment>
<dbReference type="GO" id="GO:0006007">
    <property type="term" value="P:glucose catabolic process"/>
    <property type="evidence" value="ECO:0007669"/>
    <property type="project" value="InterPro"/>
</dbReference>
<dbReference type="InterPro" id="IPR017850">
    <property type="entry name" value="Alkaline_phosphatase_core_sf"/>
</dbReference>
<evidence type="ECO:0000259" key="13">
    <source>
        <dbReference type="Pfam" id="PF01676"/>
    </source>
</evidence>
<keyword evidence="7 12" id="KW-0464">Manganese</keyword>
<comment type="similarity">
    <text evidence="4 9">Belongs to the BPG-independent phosphoglycerate mutase family.</text>
</comment>
<dbReference type="InterPro" id="IPR006124">
    <property type="entry name" value="Metalloenzyme"/>
</dbReference>
<dbReference type="EMBL" id="CP012159">
    <property type="protein sequence ID" value="AKT37945.1"/>
    <property type="molecule type" value="Genomic_DNA"/>
</dbReference>
<feature type="binding site" evidence="9">
    <location>
        <position position="198"/>
    </location>
    <ligand>
        <name>substrate</name>
    </ligand>
</feature>
<dbReference type="RefSeq" id="WP_050430239.1">
    <property type="nucleotide sequence ID" value="NZ_CP012159.1"/>
</dbReference>
<dbReference type="GO" id="GO:0006096">
    <property type="term" value="P:glycolytic process"/>
    <property type="evidence" value="ECO:0007669"/>
    <property type="project" value="UniProtKB-UniRule"/>
</dbReference>
<keyword evidence="6 9" id="KW-0324">Glycolysis</keyword>
<organism evidence="15 16">
    <name type="scientific">Chondromyces crocatus</name>
    <dbReference type="NCBI Taxonomy" id="52"/>
    <lineage>
        <taxon>Bacteria</taxon>
        <taxon>Pseudomonadati</taxon>
        <taxon>Myxococcota</taxon>
        <taxon>Polyangia</taxon>
        <taxon>Polyangiales</taxon>
        <taxon>Polyangiaceae</taxon>
        <taxon>Chondromyces</taxon>
    </lineage>
</organism>
<dbReference type="Proteomes" id="UP000067626">
    <property type="component" value="Chromosome"/>
</dbReference>
<evidence type="ECO:0000313" key="15">
    <source>
        <dbReference type="EMBL" id="AKT37945.1"/>
    </source>
</evidence>
<feature type="domain" description="Metalloenzyme" evidence="13">
    <location>
        <begin position="14"/>
        <end position="529"/>
    </location>
</feature>
<evidence type="ECO:0000256" key="10">
    <source>
        <dbReference type="NCBIfam" id="TIGR01307"/>
    </source>
</evidence>
<feature type="binding site" evidence="12">
    <location>
        <position position="71"/>
    </location>
    <ligand>
        <name>Mn(2+)</name>
        <dbReference type="ChEBI" id="CHEBI:29035"/>
        <label>2</label>
    </ligand>
</feature>
<evidence type="ECO:0000256" key="8">
    <source>
        <dbReference type="ARBA" id="ARBA00023235"/>
    </source>
</evidence>
<gene>
    <name evidence="15" type="primary">gpmA</name>
    <name evidence="9" type="synonym">gpmI</name>
    <name evidence="15" type="ORF">CMC5_020860</name>
</gene>
<keyword evidence="5 12" id="KW-0479">Metal-binding</keyword>
<feature type="binding site" evidence="12">
    <location>
        <position position="490"/>
    </location>
    <ligand>
        <name>Mn(2+)</name>
        <dbReference type="ChEBI" id="CHEBI:29035"/>
        <label>1</label>
    </ligand>
</feature>
<keyword evidence="16" id="KW-1185">Reference proteome</keyword>